<keyword evidence="1" id="KW-0472">Membrane</keyword>
<comment type="caution">
    <text evidence="2">The sequence shown here is derived from an EMBL/GenBank/DDBJ whole genome shotgun (WGS) entry which is preliminary data.</text>
</comment>
<evidence type="ECO:0008006" key="4">
    <source>
        <dbReference type="Google" id="ProtNLM"/>
    </source>
</evidence>
<keyword evidence="1" id="KW-0812">Transmembrane</keyword>
<evidence type="ECO:0000313" key="2">
    <source>
        <dbReference type="EMBL" id="MCM2372354.1"/>
    </source>
</evidence>
<dbReference type="RefSeq" id="WP_250929988.1">
    <property type="nucleotide sequence ID" value="NZ_JAMQBK010000044.1"/>
</dbReference>
<gene>
    <name evidence="2" type="ORF">NB063_17235</name>
</gene>
<evidence type="ECO:0000256" key="1">
    <source>
        <dbReference type="SAM" id="Phobius"/>
    </source>
</evidence>
<feature type="transmembrane region" description="Helical" evidence="1">
    <location>
        <begin position="61"/>
        <end position="84"/>
    </location>
</feature>
<dbReference type="EMBL" id="JAMQBK010000044">
    <property type="protein sequence ID" value="MCM2372354.1"/>
    <property type="molecule type" value="Genomic_DNA"/>
</dbReference>
<keyword evidence="3" id="KW-1185">Reference proteome</keyword>
<feature type="transmembrane region" description="Helical" evidence="1">
    <location>
        <begin position="12"/>
        <end position="41"/>
    </location>
</feature>
<protein>
    <recommendedName>
        <fullName evidence="4">Cox cluster protein</fullName>
    </recommendedName>
</protein>
<name>A0ABT0U6P9_9BACT</name>
<reference evidence="2 3" key="1">
    <citation type="journal article" date="2022" name="Syst. Appl. Microbiol.">
        <title>Rhodopirellula aestuarii sp. nov., a novel member of the genus Rhodopirellula isolated from brackish sediments collected in the Tagus River estuary, Portugal.</title>
        <authorList>
            <person name="Vitorino I.R."/>
            <person name="Klimek D."/>
            <person name="Calusinska M."/>
            <person name="Lobo-da-Cunha A."/>
            <person name="Vasconcelos V."/>
            <person name="Lage O.M."/>
        </authorList>
    </citation>
    <scope>NUCLEOTIDE SEQUENCE [LARGE SCALE GENOMIC DNA]</scope>
    <source>
        <strain evidence="2 3">ICT_H3.1</strain>
    </source>
</reference>
<sequence>MTISDGETRAGCAATIAWSLLCGFALAALFAAGIFGIAYLFPNTELLVTPTAHGAYGVPPGSYVLLFGTPILFLVGILIGAAIASSR</sequence>
<keyword evidence="1" id="KW-1133">Transmembrane helix</keyword>
<organism evidence="2 3">
    <name type="scientific">Aporhodopirellula aestuarii</name>
    <dbReference type="NCBI Taxonomy" id="2950107"/>
    <lineage>
        <taxon>Bacteria</taxon>
        <taxon>Pseudomonadati</taxon>
        <taxon>Planctomycetota</taxon>
        <taxon>Planctomycetia</taxon>
        <taxon>Pirellulales</taxon>
        <taxon>Pirellulaceae</taxon>
        <taxon>Aporhodopirellula</taxon>
    </lineage>
</organism>
<evidence type="ECO:0000313" key="3">
    <source>
        <dbReference type="Proteomes" id="UP001202961"/>
    </source>
</evidence>
<accession>A0ABT0U6P9</accession>
<proteinExistence type="predicted"/>
<dbReference type="Proteomes" id="UP001202961">
    <property type="component" value="Unassembled WGS sequence"/>
</dbReference>